<dbReference type="AlphaFoldDB" id="A0A2P6VKN1"/>
<protein>
    <submittedName>
        <fullName evidence="1">Uncharacterized protein</fullName>
    </submittedName>
</protein>
<dbReference type="EMBL" id="LHPF02000004">
    <property type="protein sequence ID" value="PSC74653.1"/>
    <property type="molecule type" value="Genomic_DNA"/>
</dbReference>
<keyword evidence="2" id="KW-1185">Reference proteome</keyword>
<dbReference type="InterPro" id="IPR023375">
    <property type="entry name" value="ADC_dom_sf"/>
</dbReference>
<organism evidence="1 2">
    <name type="scientific">Micractinium conductrix</name>
    <dbReference type="NCBI Taxonomy" id="554055"/>
    <lineage>
        <taxon>Eukaryota</taxon>
        <taxon>Viridiplantae</taxon>
        <taxon>Chlorophyta</taxon>
        <taxon>core chlorophytes</taxon>
        <taxon>Trebouxiophyceae</taxon>
        <taxon>Chlorellales</taxon>
        <taxon>Chlorellaceae</taxon>
        <taxon>Chlorella clade</taxon>
        <taxon>Micractinium</taxon>
    </lineage>
</organism>
<dbReference type="InterPro" id="IPR039343">
    <property type="entry name" value="NDX1-like"/>
</dbReference>
<accession>A0A2P6VKN1</accession>
<proteinExistence type="predicted"/>
<sequence>MGYGQAPWEFSGRALYQLSLVRVEEARKYVPAELPLVNFLGWTLGGFYLARYDASPVGAFDECVALAGLAWNWPTSCAWAARVFVNNKEARDHGISAVGLPSRLAAFSALPELAAARGGGGGGGGKRRGASWWDVPHPRSTRGGGAQGSAAGGAGAPTAALELCNSEPGGRGRGLEGPVCVIDMPRVLAAWAPKIQMSLPSFSGATPDHPPLLKYRLKLTAFVRPLAPARVSFPAERAEGERRSDEVLDAVLGGCPLLCLAFDGMRMEVQPPEVWQPRGATGGTPAAA</sequence>
<name>A0A2P6VKN1_9CHLO</name>
<evidence type="ECO:0000313" key="1">
    <source>
        <dbReference type="EMBL" id="PSC74653.1"/>
    </source>
</evidence>
<comment type="caution">
    <text evidence="1">The sequence shown here is derived from an EMBL/GenBank/DDBJ whole genome shotgun (WGS) entry which is preliminary data.</text>
</comment>
<gene>
    <name evidence="1" type="ORF">C2E20_2385</name>
</gene>
<dbReference type="Gene3D" id="2.40.400.10">
    <property type="entry name" value="Acetoacetate decarboxylase-like"/>
    <property type="match status" value="1"/>
</dbReference>
<dbReference type="Proteomes" id="UP000239649">
    <property type="component" value="Unassembled WGS sequence"/>
</dbReference>
<reference evidence="1 2" key="1">
    <citation type="journal article" date="2018" name="Plant J.">
        <title>Genome sequences of Chlorella sorokiniana UTEX 1602 and Micractinium conductrix SAG 241.80: implications to maltose excretion by a green alga.</title>
        <authorList>
            <person name="Arriola M.B."/>
            <person name="Velmurugan N."/>
            <person name="Zhang Y."/>
            <person name="Plunkett M.H."/>
            <person name="Hondzo H."/>
            <person name="Barney B.M."/>
        </authorList>
    </citation>
    <scope>NUCLEOTIDE SEQUENCE [LARGE SCALE GENOMIC DNA]</scope>
    <source>
        <strain evidence="1 2">SAG 241.80</strain>
    </source>
</reference>
<dbReference type="STRING" id="554055.A0A2P6VKN1"/>
<evidence type="ECO:0000313" key="2">
    <source>
        <dbReference type="Proteomes" id="UP000239649"/>
    </source>
</evidence>
<dbReference type="PANTHER" id="PTHR35467">
    <property type="match status" value="1"/>
</dbReference>
<dbReference type="PANTHER" id="PTHR35467:SF2">
    <property type="entry name" value="PROTEIN NEOXANTHIN-DEFICIENT 1"/>
    <property type="match status" value="1"/>
</dbReference>
<dbReference type="OrthoDB" id="9970474at2759"/>